<evidence type="ECO:0000313" key="5">
    <source>
        <dbReference type="Proteomes" id="UP000480185"/>
    </source>
</evidence>
<sequence length="251" mass="27673">MLNTYFQKVEERLNLVIDNQEDKLKQAAQKVADSIQNGGIIQLFGCGHSHILTEEVFYRAGGLVPINPILYEPLMLHEGALRSSQLERKNDYAKNFLQDQEIQPNDVVFVLSTSGRNPVPVDVAQYAKEKGAFVIGITSIEYSKSQPSRHKSGKHLADSVDLVIDNYSVKGDAILSYEKVKVPFAPTSTVVGATILNSIFAESIKVMADANFEPPVFLSGNIEGSDGHNEALIKKYEKRIPLLSLNAEGLN</sequence>
<dbReference type="PANTHER" id="PTHR30390:SF7">
    <property type="entry name" value="PHOSPHOHEPTOSE ISOMERASE"/>
    <property type="match status" value="1"/>
</dbReference>
<dbReference type="PROSITE" id="PS51464">
    <property type="entry name" value="SIS"/>
    <property type="match status" value="1"/>
</dbReference>
<dbReference type="GO" id="GO:0016853">
    <property type="term" value="F:isomerase activity"/>
    <property type="evidence" value="ECO:0007669"/>
    <property type="project" value="UniProtKB-KW"/>
</dbReference>
<accession>A0A6G1X290</accession>
<keyword evidence="4" id="KW-0413">Isomerase</keyword>
<reference evidence="4 5" key="1">
    <citation type="submission" date="2019-11" db="EMBL/GenBank/DDBJ databases">
        <authorList>
            <person name="Li J."/>
        </authorList>
    </citation>
    <scope>NUCLEOTIDE SEQUENCE [LARGE SCALE GENOMIC DNA]</scope>
    <source>
        <strain evidence="4 5">J4</strain>
    </source>
</reference>
<proteinExistence type="inferred from homology"/>
<dbReference type="HAMAP" id="MF_01240">
    <property type="entry name" value="UPF0309"/>
    <property type="match status" value="1"/>
</dbReference>
<comment type="caution">
    <text evidence="4">The sequence shown here is derived from an EMBL/GenBank/DDBJ whole genome shotgun (WGS) entry which is preliminary data.</text>
</comment>
<dbReference type="InterPro" id="IPR035472">
    <property type="entry name" value="RpiR-like_SIS"/>
</dbReference>
<dbReference type="AlphaFoldDB" id="A0A6G1X290"/>
<dbReference type="InterPro" id="IPR022951">
    <property type="entry name" value="UPF0309"/>
</dbReference>
<dbReference type="OrthoDB" id="9805185at2"/>
<evidence type="ECO:0000259" key="3">
    <source>
        <dbReference type="PROSITE" id="PS51464"/>
    </source>
</evidence>
<evidence type="ECO:0000256" key="2">
    <source>
        <dbReference type="SAM" id="Coils"/>
    </source>
</evidence>
<keyword evidence="5" id="KW-1185">Reference proteome</keyword>
<dbReference type="InterPro" id="IPR001347">
    <property type="entry name" value="SIS_dom"/>
</dbReference>
<dbReference type="GO" id="GO:1901135">
    <property type="term" value="P:carbohydrate derivative metabolic process"/>
    <property type="evidence" value="ECO:0007669"/>
    <property type="project" value="InterPro"/>
</dbReference>
<dbReference type="PANTHER" id="PTHR30390">
    <property type="entry name" value="SEDOHEPTULOSE 7-PHOSPHATE ISOMERASE / DNAA INITIATOR-ASSOCIATING FACTOR FOR REPLICATION INITIATION"/>
    <property type="match status" value="1"/>
</dbReference>
<dbReference type="RefSeq" id="WP_153726903.1">
    <property type="nucleotide sequence ID" value="NZ_WJNH01000001.1"/>
</dbReference>
<feature type="domain" description="SIS" evidence="3">
    <location>
        <begin position="31"/>
        <end position="214"/>
    </location>
</feature>
<dbReference type="Proteomes" id="UP000480185">
    <property type="component" value="Unassembled WGS sequence"/>
</dbReference>
<dbReference type="Gene3D" id="3.40.50.10490">
    <property type="entry name" value="Glucose-6-phosphate isomerase like protein, domain 1"/>
    <property type="match status" value="1"/>
</dbReference>
<dbReference type="CDD" id="cd05013">
    <property type="entry name" value="SIS_RpiR"/>
    <property type="match status" value="1"/>
</dbReference>
<dbReference type="InterPro" id="IPR050099">
    <property type="entry name" value="SIS_GmhA/DiaA_subfam"/>
</dbReference>
<name>A0A6G1X290_9BACI</name>
<evidence type="ECO:0000313" key="4">
    <source>
        <dbReference type="EMBL" id="MRG84938.1"/>
    </source>
</evidence>
<gene>
    <name evidence="4" type="ORF">GH754_01195</name>
</gene>
<dbReference type="Pfam" id="PF13580">
    <property type="entry name" value="SIS_2"/>
    <property type="match status" value="1"/>
</dbReference>
<organism evidence="4 5">
    <name type="scientific">Salinibacillus xinjiangensis</name>
    <dbReference type="NCBI Taxonomy" id="1229268"/>
    <lineage>
        <taxon>Bacteria</taxon>
        <taxon>Bacillati</taxon>
        <taxon>Bacillota</taxon>
        <taxon>Bacilli</taxon>
        <taxon>Bacillales</taxon>
        <taxon>Bacillaceae</taxon>
        <taxon>Salinibacillus</taxon>
    </lineage>
</organism>
<comment type="similarity">
    <text evidence="1">Belongs to the UPF0309 family.</text>
</comment>
<evidence type="ECO:0000256" key="1">
    <source>
        <dbReference type="HAMAP-Rule" id="MF_01240"/>
    </source>
</evidence>
<keyword evidence="2" id="KW-0175">Coiled coil</keyword>
<protein>
    <recommendedName>
        <fullName evidence="1">UPF0309 protein GH754_01195</fullName>
    </recommendedName>
</protein>
<dbReference type="EMBL" id="WJNH01000001">
    <property type="protein sequence ID" value="MRG84938.1"/>
    <property type="molecule type" value="Genomic_DNA"/>
</dbReference>
<dbReference type="GO" id="GO:0097367">
    <property type="term" value="F:carbohydrate derivative binding"/>
    <property type="evidence" value="ECO:0007669"/>
    <property type="project" value="InterPro"/>
</dbReference>
<feature type="coiled-coil region" evidence="2">
    <location>
        <begin position="10"/>
        <end position="37"/>
    </location>
</feature>
<dbReference type="SUPFAM" id="SSF53697">
    <property type="entry name" value="SIS domain"/>
    <property type="match status" value="1"/>
</dbReference>
<dbReference type="NCBIfam" id="NF002805">
    <property type="entry name" value="PRK02947.1"/>
    <property type="match status" value="1"/>
</dbReference>
<dbReference type="InterPro" id="IPR046348">
    <property type="entry name" value="SIS_dom_sf"/>
</dbReference>